<keyword evidence="2" id="KW-1185">Reference proteome</keyword>
<dbReference type="PANTHER" id="PTHR42034">
    <property type="entry name" value="CHROMOSOME 7, WHOLE GENOME SHOTGUN SEQUENCE-RELATED"/>
    <property type="match status" value="1"/>
</dbReference>
<dbReference type="AlphaFoldDB" id="A0A2I2FU65"/>
<proteinExistence type="predicted"/>
<evidence type="ECO:0000313" key="2">
    <source>
        <dbReference type="Proteomes" id="UP000234275"/>
    </source>
</evidence>
<accession>A0A2I2FU65</accession>
<evidence type="ECO:0000313" key="1">
    <source>
        <dbReference type="EMBL" id="PLB44185.1"/>
    </source>
</evidence>
<gene>
    <name evidence="1" type="ORF">P170DRAFT_479951</name>
</gene>
<dbReference type="VEuPathDB" id="FungiDB:P170DRAFT_479951"/>
<dbReference type="SUPFAM" id="SSF52777">
    <property type="entry name" value="CoA-dependent acyltransferases"/>
    <property type="match status" value="1"/>
</dbReference>
<dbReference type="STRING" id="1392250.A0A2I2FU65"/>
<dbReference type="EMBL" id="MSFO01000009">
    <property type="protein sequence ID" value="PLB44185.1"/>
    <property type="molecule type" value="Genomic_DNA"/>
</dbReference>
<protein>
    <submittedName>
        <fullName evidence="1">Uncharacterized protein</fullName>
    </submittedName>
</protein>
<organism evidence="1 2">
    <name type="scientific">Aspergillus steynii IBT 23096</name>
    <dbReference type="NCBI Taxonomy" id="1392250"/>
    <lineage>
        <taxon>Eukaryota</taxon>
        <taxon>Fungi</taxon>
        <taxon>Dikarya</taxon>
        <taxon>Ascomycota</taxon>
        <taxon>Pezizomycotina</taxon>
        <taxon>Eurotiomycetes</taxon>
        <taxon>Eurotiomycetidae</taxon>
        <taxon>Eurotiales</taxon>
        <taxon>Aspergillaceae</taxon>
        <taxon>Aspergillus</taxon>
        <taxon>Aspergillus subgen. Circumdati</taxon>
    </lineage>
</organism>
<dbReference type="Gene3D" id="3.30.559.30">
    <property type="entry name" value="Nonribosomal peptide synthetase, condensation domain"/>
    <property type="match status" value="1"/>
</dbReference>
<reference evidence="1 2" key="1">
    <citation type="submission" date="2016-12" db="EMBL/GenBank/DDBJ databases">
        <title>The genomes of Aspergillus section Nigri reveals drivers in fungal speciation.</title>
        <authorList>
            <consortium name="DOE Joint Genome Institute"/>
            <person name="Vesth T.C."/>
            <person name="Nybo J."/>
            <person name="Theobald S."/>
            <person name="Brandl J."/>
            <person name="Frisvad J.C."/>
            <person name="Nielsen K.F."/>
            <person name="Lyhne E.K."/>
            <person name="Kogle M.E."/>
            <person name="Kuo A."/>
            <person name="Riley R."/>
            <person name="Clum A."/>
            <person name="Nolan M."/>
            <person name="Lipzen A."/>
            <person name="Salamov A."/>
            <person name="Henrissat B."/>
            <person name="Wiebenga A."/>
            <person name="De Vries R.P."/>
            <person name="Grigoriev I.V."/>
            <person name="Mortensen U.H."/>
            <person name="Andersen M.R."/>
            <person name="Baker S.E."/>
        </authorList>
    </citation>
    <scope>NUCLEOTIDE SEQUENCE [LARGE SCALE GENOMIC DNA]</scope>
    <source>
        <strain evidence="1 2">IBT 23096</strain>
    </source>
</reference>
<dbReference type="Gene3D" id="3.30.559.10">
    <property type="entry name" value="Chloramphenicol acetyltransferase-like domain"/>
    <property type="match status" value="1"/>
</dbReference>
<comment type="caution">
    <text evidence="1">The sequence shown here is derived from an EMBL/GenBank/DDBJ whole genome shotgun (WGS) entry which is preliminary data.</text>
</comment>
<name>A0A2I2FU65_9EURO</name>
<sequence>MLSRKIIPGFQKSGTSSVGRHCIGRASPLQLRLAHAKYATQVRYTSHQSCQQGGFNALSWQHTGRGKYERELDGCEIALKMLTTRGYAGKRHGDISIEVQFETYLSKGALIAHAKKAWTRLRSQYPNVAASTEGNKLVYWTPDKEGLEIETWLRETFHVIDDNQFGIREVLNSCWGTEKPCMFLLPALSTFLIYSPHHYGDGMGLEVLADGLLTGVAWDVAHPESKVHWGDEVRNLAPGLSSARPLGVAPVESQAKSSSAMAAAWNTPNALSPRSTRKIGQLGRTNWYDINFSRAESDRIFTAARANNFSVTHVVHAALINATAAQYQTSSRDKEYLSLIAAMQGNRDLGKPEYAMRFDMWIMKTRPGSFLSTAKSLREEYRTFANDKFLARLAWTNIAKYLNNTSALPPPLIHVVTSVGRLDQTVKPNYGPMRVKDVNFSVQDQSAGTFNVIRTFLGRLGVRVFYNEGFHQLINIMDYANGVRQELDDYCKMHCSPDSVARE</sequence>
<dbReference type="PANTHER" id="PTHR42034:SF1">
    <property type="entry name" value="CONDENSATION DOMAIN-CONTAINING PROTEIN"/>
    <property type="match status" value="1"/>
</dbReference>
<dbReference type="GeneID" id="36561442"/>
<dbReference type="InterPro" id="IPR023213">
    <property type="entry name" value="CAT-like_dom_sf"/>
</dbReference>
<dbReference type="OrthoDB" id="2548233at2759"/>
<dbReference type="Proteomes" id="UP000234275">
    <property type="component" value="Unassembled WGS sequence"/>
</dbReference>
<dbReference type="RefSeq" id="XP_024699487.1">
    <property type="nucleotide sequence ID" value="XM_024853744.1"/>
</dbReference>